<reference evidence="1 2" key="1">
    <citation type="submission" date="2018-04" db="EMBL/GenBank/DDBJ databases">
        <title>Genomic Encyclopedia of Archaeal and Bacterial Type Strains, Phase II (KMG-II): from individual species to whole genera.</title>
        <authorList>
            <person name="Goeker M."/>
        </authorList>
    </citation>
    <scope>NUCLEOTIDE SEQUENCE [LARGE SCALE GENOMIC DNA]</scope>
    <source>
        <strain evidence="1 2">DSM 29329</strain>
    </source>
</reference>
<dbReference type="PANTHER" id="PTHR33835">
    <property type="entry name" value="YALI0C07656P"/>
    <property type="match status" value="1"/>
</dbReference>
<dbReference type="EMBL" id="QBKN01000001">
    <property type="protein sequence ID" value="PTX52991.1"/>
    <property type="molecule type" value="Genomic_DNA"/>
</dbReference>
<evidence type="ECO:0000313" key="2">
    <source>
        <dbReference type="Proteomes" id="UP000244069"/>
    </source>
</evidence>
<dbReference type="Pfam" id="PF14234">
    <property type="entry name" value="DUF4336"/>
    <property type="match status" value="1"/>
</dbReference>
<protein>
    <submittedName>
        <fullName evidence="1">Uncharacterized protein DUF4336</fullName>
    </submittedName>
</protein>
<dbReference type="InterPro" id="IPR036866">
    <property type="entry name" value="RibonucZ/Hydroxyglut_hydro"/>
</dbReference>
<keyword evidence="2" id="KW-1185">Reference proteome</keyword>
<dbReference type="SUPFAM" id="SSF56281">
    <property type="entry name" value="Metallo-hydrolase/oxidoreductase"/>
    <property type="match status" value="1"/>
</dbReference>
<evidence type="ECO:0000313" key="1">
    <source>
        <dbReference type="EMBL" id="PTX52991.1"/>
    </source>
</evidence>
<name>A0A2T6BA76_9RHOB</name>
<dbReference type="PANTHER" id="PTHR33835:SF1">
    <property type="entry name" value="METALLO-BETA-LACTAMASE DOMAIN-CONTAINING PROTEIN"/>
    <property type="match status" value="1"/>
</dbReference>
<dbReference type="RefSeq" id="WP_107974357.1">
    <property type="nucleotide sequence ID" value="NZ_BMEZ01000001.1"/>
</dbReference>
<gene>
    <name evidence="1" type="ORF">C8N44_101282</name>
</gene>
<sequence length="249" mass="27077">MTGLLEPYRPLHVLKPFGPGIWIADGGVISMRYGPTALPFTTRMVVIRLPGGGLWLWSPVEAAPGLVAEVSALGEVAYIVSPNAIHYAHIPAWAALFPAARVWASPGVRERAASQGIEVDFTDDLGDAAPPDWAGAIDQVVFRGSQLIEEVVFFHRGSRTLVLADLIENFAPERVRSPLFRRLLRVSGALAPRGRLPLDLRLSYLGRHARAPRALAVMKAWAPEHIVVAHGDCFESGGVAELERAFAWV</sequence>
<organism evidence="1 2">
    <name type="scientific">Allosediminivita pacifica</name>
    <dbReference type="NCBI Taxonomy" id="1267769"/>
    <lineage>
        <taxon>Bacteria</taxon>
        <taxon>Pseudomonadati</taxon>
        <taxon>Pseudomonadota</taxon>
        <taxon>Alphaproteobacteria</taxon>
        <taxon>Rhodobacterales</taxon>
        <taxon>Paracoccaceae</taxon>
        <taxon>Allosediminivita</taxon>
    </lineage>
</organism>
<proteinExistence type="predicted"/>
<accession>A0A2T6BA76</accession>
<dbReference type="OrthoDB" id="450111at2"/>
<dbReference type="AlphaFoldDB" id="A0A2T6BA76"/>
<dbReference type="Proteomes" id="UP000244069">
    <property type="component" value="Unassembled WGS sequence"/>
</dbReference>
<dbReference type="InterPro" id="IPR025638">
    <property type="entry name" value="DUF4336"/>
</dbReference>
<comment type="caution">
    <text evidence="1">The sequence shown here is derived from an EMBL/GenBank/DDBJ whole genome shotgun (WGS) entry which is preliminary data.</text>
</comment>